<reference evidence="2" key="1">
    <citation type="submission" date="2018-05" db="EMBL/GenBank/DDBJ databases">
        <authorList>
            <person name="Lanie J.A."/>
            <person name="Ng W.-L."/>
            <person name="Kazmierczak K.M."/>
            <person name="Andrzejewski T.M."/>
            <person name="Davidsen T.M."/>
            <person name="Wayne K.J."/>
            <person name="Tettelin H."/>
            <person name="Glass J.I."/>
            <person name="Rusch D."/>
            <person name="Podicherti R."/>
            <person name="Tsui H.-C.T."/>
            <person name="Winkler M.E."/>
        </authorList>
    </citation>
    <scope>NUCLEOTIDE SEQUENCE</scope>
</reference>
<accession>A0A382QDD2</accession>
<evidence type="ECO:0000313" key="2">
    <source>
        <dbReference type="EMBL" id="SVC82958.1"/>
    </source>
</evidence>
<evidence type="ECO:0000256" key="1">
    <source>
        <dbReference type="SAM" id="MobiDB-lite"/>
    </source>
</evidence>
<name>A0A382QDD2_9ZZZZ</name>
<sequence length="113" mass="12979">MNEMTEQSPPEPASSPTPEAETLNNELDEEKIFAPQSELPFPEQEINLNAVFPDEESDLNDLFPDEETRMLLKKVQRNKKDLHTMTNRFTEKDWGGNALTDKEPTEPLSECEE</sequence>
<proteinExistence type="predicted"/>
<feature type="compositionally biased region" description="Basic and acidic residues" evidence="1">
    <location>
        <begin position="83"/>
        <end position="105"/>
    </location>
</feature>
<feature type="region of interest" description="Disordered" evidence="1">
    <location>
        <begin position="83"/>
        <end position="113"/>
    </location>
</feature>
<protein>
    <submittedName>
        <fullName evidence="2">Uncharacterized protein</fullName>
    </submittedName>
</protein>
<dbReference type="AlphaFoldDB" id="A0A382QDD2"/>
<organism evidence="2">
    <name type="scientific">marine metagenome</name>
    <dbReference type="NCBI Taxonomy" id="408172"/>
    <lineage>
        <taxon>unclassified sequences</taxon>
        <taxon>metagenomes</taxon>
        <taxon>ecological metagenomes</taxon>
    </lineage>
</organism>
<feature type="region of interest" description="Disordered" evidence="1">
    <location>
        <begin position="1"/>
        <end position="28"/>
    </location>
</feature>
<gene>
    <name evidence="2" type="ORF">METZ01_LOCUS335812</name>
</gene>
<dbReference type="EMBL" id="UINC01113385">
    <property type="protein sequence ID" value="SVC82958.1"/>
    <property type="molecule type" value="Genomic_DNA"/>
</dbReference>